<evidence type="ECO:0000313" key="14">
    <source>
        <dbReference type="Proteomes" id="UP000015441"/>
    </source>
</evidence>
<keyword evidence="5" id="KW-0804">Transcription</keyword>
<reference evidence="13 14" key="1">
    <citation type="journal article" date="2010" name="Science">
        <title>Genome expansion and gene loss in powdery mildew fungi reveal tradeoffs in extreme parasitism.</title>
        <authorList>
            <person name="Spanu P.D."/>
            <person name="Abbott J.C."/>
            <person name="Amselem J."/>
            <person name="Burgis T.A."/>
            <person name="Soanes D.M."/>
            <person name="Stueber K."/>
            <person name="Ver Loren van Themaat E."/>
            <person name="Brown J.K.M."/>
            <person name="Butcher S.A."/>
            <person name="Gurr S.J."/>
            <person name="Lebrun M.-H."/>
            <person name="Ridout C.J."/>
            <person name="Schulze-Lefert P."/>
            <person name="Talbot N.J."/>
            <person name="Ahmadinejad N."/>
            <person name="Ametz C."/>
            <person name="Barton G.R."/>
            <person name="Benjdia M."/>
            <person name="Bidzinski P."/>
            <person name="Bindschedler L.V."/>
            <person name="Both M."/>
            <person name="Brewer M.T."/>
            <person name="Cadle-Davidson L."/>
            <person name="Cadle-Davidson M.M."/>
            <person name="Collemare J."/>
            <person name="Cramer R."/>
            <person name="Frenkel O."/>
            <person name="Godfrey D."/>
            <person name="Harriman J."/>
            <person name="Hoede C."/>
            <person name="King B.C."/>
            <person name="Klages S."/>
            <person name="Kleemann J."/>
            <person name="Knoll D."/>
            <person name="Koti P.S."/>
            <person name="Kreplak J."/>
            <person name="Lopez-Ruiz F.J."/>
            <person name="Lu X."/>
            <person name="Maekawa T."/>
            <person name="Mahanil S."/>
            <person name="Micali C."/>
            <person name="Milgroom M.G."/>
            <person name="Montana G."/>
            <person name="Noir S."/>
            <person name="O'Connell R.J."/>
            <person name="Oberhaensli S."/>
            <person name="Parlange F."/>
            <person name="Pedersen C."/>
            <person name="Quesneville H."/>
            <person name="Reinhardt R."/>
            <person name="Rott M."/>
            <person name="Sacristan S."/>
            <person name="Schmidt S.M."/>
            <person name="Schoen M."/>
            <person name="Skamnioti P."/>
            <person name="Sommer H."/>
            <person name="Stephens A."/>
            <person name="Takahara H."/>
            <person name="Thordal-Christensen H."/>
            <person name="Vigouroux M."/>
            <person name="Wessling R."/>
            <person name="Wicker T."/>
            <person name="Panstruga R."/>
        </authorList>
    </citation>
    <scope>NUCLEOTIDE SEQUENCE [LARGE SCALE GENOMIC DNA]</scope>
    <source>
        <strain evidence="13">DH14</strain>
    </source>
</reference>
<dbReference type="GO" id="GO:0005672">
    <property type="term" value="C:transcription factor TFIIA complex"/>
    <property type="evidence" value="ECO:0007669"/>
    <property type="project" value="EnsemblFungi"/>
</dbReference>
<evidence type="ECO:0000256" key="5">
    <source>
        <dbReference type="ARBA" id="ARBA00023163"/>
    </source>
</evidence>
<comment type="caution">
    <text evidence="13">The sequence shown here is derived from an EMBL/GenBank/DDBJ whole genome shotgun (WGS) entry which is preliminary data.</text>
</comment>
<dbReference type="GO" id="GO:0000979">
    <property type="term" value="F:RNA polymerase II core promoter sequence-specific DNA binding"/>
    <property type="evidence" value="ECO:0007669"/>
    <property type="project" value="EnsemblFungi"/>
</dbReference>
<dbReference type="EMBL" id="CAUH01000530">
    <property type="protein sequence ID" value="CCU74703.1"/>
    <property type="molecule type" value="Genomic_DNA"/>
</dbReference>
<dbReference type="SUPFAM" id="SSF50784">
    <property type="entry name" value="Transcription factor IIA (TFIIA), beta-barrel domain"/>
    <property type="match status" value="1"/>
</dbReference>
<evidence type="ECO:0000256" key="1">
    <source>
        <dbReference type="ARBA" id="ARBA00004123"/>
    </source>
</evidence>
<comment type="function">
    <text evidence="7">TFIIA is a component of the transcription machinery of RNA polymerase II and plays an important role in transcriptional activation. TFIIA in a complex with TBP mediates transcriptional activity.</text>
</comment>
<dbReference type="Gene3D" id="2.30.18.10">
    <property type="entry name" value="Transcription factor IIA (TFIIA), beta-barrel domain"/>
    <property type="match status" value="1"/>
</dbReference>
<evidence type="ECO:0000256" key="6">
    <source>
        <dbReference type="ARBA" id="ARBA00023242"/>
    </source>
</evidence>
<dbReference type="GO" id="GO:0017025">
    <property type="term" value="F:TBP-class protein binding"/>
    <property type="evidence" value="ECO:0007669"/>
    <property type="project" value="EnsemblFungi"/>
</dbReference>
<dbReference type="FunFam" id="1.10.287.190:FF:000001">
    <property type="entry name" value="Transcription initiation factor IIA subunit 2"/>
    <property type="match status" value="1"/>
</dbReference>
<dbReference type="CDD" id="cd10145">
    <property type="entry name" value="TFIIA_gamma_N"/>
    <property type="match status" value="1"/>
</dbReference>
<dbReference type="InterPro" id="IPR003194">
    <property type="entry name" value="TFIIA_gsu"/>
</dbReference>
<dbReference type="Proteomes" id="UP000015441">
    <property type="component" value="Unassembled WGS sequence"/>
</dbReference>
<dbReference type="InParanoid" id="N1JAA7"/>
<dbReference type="Pfam" id="PF02268">
    <property type="entry name" value="TFIIA_gamma_N"/>
    <property type="match status" value="1"/>
</dbReference>
<dbReference type="SUPFAM" id="SSF47396">
    <property type="entry name" value="Transcription factor IIA (TFIIA), alpha-helical domain"/>
    <property type="match status" value="1"/>
</dbReference>
<dbReference type="OrthoDB" id="586585at2759"/>
<protein>
    <recommendedName>
        <fullName evidence="3">Transcription initiation factor IIA subunit 2</fullName>
    </recommendedName>
    <alternativeName>
        <fullName evidence="9">General transcription factor IIA subunit 2</fullName>
    </alternativeName>
    <alternativeName>
        <fullName evidence="8">Transcription initiation factor IIA small chain</fullName>
    </alternativeName>
</protein>
<dbReference type="GO" id="GO:0051123">
    <property type="term" value="P:RNA polymerase II preinitiation complex assembly"/>
    <property type="evidence" value="ECO:0007669"/>
    <property type="project" value="EnsemblFungi"/>
</dbReference>
<evidence type="ECO:0000256" key="4">
    <source>
        <dbReference type="ARBA" id="ARBA00023015"/>
    </source>
</evidence>
<dbReference type="Gene3D" id="1.10.287.190">
    <property type="entry name" value="Transcription factor IIA gamma subunit, alpha-helical domain"/>
    <property type="match status" value="1"/>
</dbReference>
<evidence type="ECO:0000259" key="12">
    <source>
        <dbReference type="Pfam" id="PF02751"/>
    </source>
</evidence>
<feature type="domain" description="Transcription initiation factor IIA gamma subunit N-terminal" evidence="11">
    <location>
        <begin position="26"/>
        <end position="72"/>
    </location>
</feature>
<comment type="similarity">
    <text evidence="2">Belongs to the TFIIA subunit 2 family.</text>
</comment>
<sequence length="132" mass="15130">MGPAYWYTPTFTSRPGLKMATNGQSFYELYRRSSIGMALTDTLDDLISDRRIEPQLAMKILANFDRSITEVLADKVKARLTFKGHLDTYRFCDEVWTFLIKDVTFKMENSSQTVQADKVKIVSCNSKRPGET</sequence>
<proteinExistence type="inferred from homology"/>
<keyword evidence="13" id="KW-0396">Initiation factor</keyword>
<evidence type="ECO:0000256" key="7">
    <source>
        <dbReference type="ARBA" id="ARBA00024733"/>
    </source>
</evidence>
<name>N1JAA7_BLUG1</name>
<dbReference type="InterPro" id="IPR009088">
    <property type="entry name" value="TFIIA_b-brl"/>
</dbReference>
<comment type="subcellular location">
    <subcellularLocation>
        <location evidence="1">Nucleus</location>
    </subcellularLocation>
</comment>
<gene>
    <name evidence="13" type="ORF">BGHDH14_bgh03105</name>
</gene>
<dbReference type="eggNOG" id="KOG3463">
    <property type="taxonomic scope" value="Eukaryota"/>
</dbReference>
<comment type="subunit">
    <text evidence="10">TFIIA is a heterodimer composed of the large TOA1 and the small TOA2 subunits.</text>
</comment>
<evidence type="ECO:0000256" key="10">
    <source>
        <dbReference type="ARBA" id="ARBA00063181"/>
    </source>
</evidence>
<keyword evidence="6" id="KW-0539">Nucleus</keyword>
<dbReference type="InterPro" id="IPR015871">
    <property type="entry name" value="TFIIA_gsu_C"/>
</dbReference>
<evidence type="ECO:0000256" key="8">
    <source>
        <dbReference type="ARBA" id="ARBA00029848"/>
    </source>
</evidence>
<dbReference type="GO" id="GO:0003743">
    <property type="term" value="F:translation initiation factor activity"/>
    <property type="evidence" value="ECO:0007669"/>
    <property type="project" value="UniProtKB-KW"/>
</dbReference>
<organism evidence="13 14">
    <name type="scientific">Blumeria graminis f. sp. hordei (strain DH14)</name>
    <name type="common">Barley powdery mildew</name>
    <name type="synonym">Oidium monilioides f. sp. hordei</name>
    <dbReference type="NCBI Taxonomy" id="546991"/>
    <lineage>
        <taxon>Eukaryota</taxon>
        <taxon>Fungi</taxon>
        <taxon>Dikarya</taxon>
        <taxon>Ascomycota</taxon>
        <taxon>Pezizomycotina</taxon>
        <taxon>Leotiomycetes</taxon>
        <taxon>Erysiphales</taxon>
        <taxon>Erysiphaceae</taxon>
        <taxon>Blumeria</taxon>
        <taxon>Blumeria hordei</taxon>
    </lineage>
</organism>
<dbReference type="InterPro" id="IPR009083">
    <property type="entry name" value="TFIIA_a-hlx"/>
</dbReference>
<dbReference type="AlphaFoldDB" id="N1JAA7"/>
<dbReference type="STRING" id="546991.N1JAA7"/>
<evidence type="ECO:0000256" key="2">
    <source>
        <dbReference type="ARBA" id="ARBA00007675"/>
    </source>
</evidence>
<keyword evidence="13" id="KW-0648">Protein biosynthesis</keyword>
<dbReference type="GO" id="GO:0060261">
    <property type="term" value="P:positive regulation of transcription initiation by RNA polymerase II"/>
    <property type="evidence" value="ECO:0007669"/>
    <property type="project" value="EnsemblFungi"/>
</dbReference>
<keyword evidence="14" id="KW-1185">Reference proteome</keyword>
<dbReference type="Pfam" id="PF02751">
    <property type="entry name" value="TFIIA_gamma_C"/>
    <property type="match status" value="1"/>
</dbReference>
<feature type="domain" description="Transcription initiation factor IIA gamma subunit C-terminal" evidence="12">
    <location>
        <begin position="83"/>
        <end position="126"/>
    </location>
</feature>
<accession>N1JAA7</accession>
<evidence type="ECO:0000256" key="3">
    <source>
        <dbReference type="ARBA" id="ARBA00019928"/>
    </source>
</evidence>
<dbReference type="FunFam" id="2.30.18.10:FF:000003">
    <property type="entry name" value="Transcription initiation factor IIA subunit 2"/>
    <property type="match status" value="1"/>
</dbReference>
<evidence type="ECO:0000259" key="11">
    <source>
        <dbReference type="Pfam" id="PF02268"/>
    </source>
</evidence>
<dbReference type="CDD" id="cd10014">
    <property type="entry name" value="TFIIA_gamma_C"/>
    <property type="match status" value="1"/>
</dbReference>
<evidence type="ECO:0000313" key="13">
    <source>
        <dbReference type="EMBL" id="CCU74703.1"/>
    </source>
</evidence>
<dbReference type="PANTHER" id="PTHR10966">
    <property type="entry name" value="TRANSCRIPTION INITIATION FACTOR IIA SUBUNIT 2"/>
    <property type="match status" value="1"/>
</dbReference>
<dbReference type="HOGENOM" id="CLU_112964_3_1_1"/>
<evidence type="ECO:0000256" key="9">
    <source>
        <dbReference type="ARBA" id="ARBA00032215"/>
    </source>
</evidence>
<keyword evidence="4" id="KW-0805">Transcription regulation</keyword>
<dbReference type="FunCoup" id="N1JAA7">
    <property type="interactions" value="447"/>
</dbReference>
<dbReference type="InterPro" id="IPR015872">
    <property type="entry name" value="TFIIA_gsu_N"/>
</dbReference>